<comment type="caution">
    <text evidence="1">The sequence shown here is derived from an EMBL/GenBank/DDBJ whole genome shotgun (WGS) entry which is preliminary data.</text>
</comment>
<sequence>MILQCFAATTVLLITGVQSATDIGTNATTQLDGFCRRFEHRTTVLNNKLYLDGGYVNTNPMSSDPTNYTNSLLLYSDLLVTQDGMPKMRSGSGKDSSVPSVAGGALWADEINQRFYAFGGYFTSSTPSAFQTWTHDELHGLWSNVSTEGDVMSYVAHGMSAVAPDAGMGYYFGGYHDNETDLGWTAPRLYTSTLVEFDMVSRKYSNFTGSDGKGRGEGLMVFIPASTSGLLVYFGGVVQERPGGSVVGEIWIYDISLRKWYQQNATGEVPDARTRFCGVAAWPDDESSFNIYIYGGLRPDAENTNGSTALDDLYILSLPAFVWVKMYPASNQSQPSFGHHSATCNIINGTQMIVMGGSFPQTQFCDSPALYAQHNVDLGEINADKDIWYLFNQDNPPYRLPIALTKVIGGTDKGGANITAPFTNQTYDKYLFEKEYKVPQRYPTPITSGTPPAKQQSNELSRTALIGAIVGAVMGGICIGIAVFYIVGYMRRRPRKEDKNPHEKDGKGSGKMVDERMHLEELEGRERAELGSESEQRFLGEMWVEPVELEGERSGGFRGVF</sequence>
<gene>
    <name evidence="1" type="ORF">BDR25DRAFT_246528</name>
</gene>
<dbReference type="Proteomes" id="UP000799755">
    <property type="component" value="Unassembled WGS sequence"/>
</dbReference>
<protein>
    <submittedName>
        <fullName evidence="1">Uncharacterized protein</fullName>
    </submittedName>
</protein>
<accession>A0ACB6Q8A5</accession>
<proteinExistence type="predicted"/>
<evidence type="ECO:0000313" key="2">
    <source>
        <dbReference type="Proteomes" id="UP000799755"/>
    </source>
</evidence>
<organism evidence="1 2">
    <name type="scientific">Lindgomyces ingoldianus</name>
    <dbReference type="NCBI Taxonomy" id="673940"/>
    <lineage>
        <taxon>Eukaryota</taxon>
        <taxon>Fungi</taxon>
        <taxon>Dikarya</taxon>
        <taxon>Ascomycota</taxon>
        <taxon>Pezizomycotina</taxon>
        <taxon>Dothideomycetes</taxon>
        <taxon>Pleosporomycetidae</taxon>
        <taxon>Pleosporales</taxon>
        <taxon>Lindgomycetaceae</taxon>
        <taxon>Lindgomyces</taxon>
    </lineage>
</organism>
<reference evidence="1" key="1">
    <citation type="journal article" date="2020" name="Stud. Mycol.">
        <title>101 Dothideomycetes genomes: a test case for predicting lifestyles and emergence of pathogens.</title>
        <authorList>
            <person name="Haridas S."/>
            <person name="Albert R."/>
            <person name="Binder M."/>
            <person name="Bloem J."/>
            <person name="Labutti K."/>
            <person name="Salamov A."/>
            <person name="Andreopoulos B."/>
            <person name="Baker S."/>
            <person name="Barry K."/>
            <person name="Bills G."/>
            <person name="Bluhm B."/>
            <person name="Cannon C."/>
            <person name="Castanera R."/>
            <person name="Culley D."/>
            <person name="Daum C."/>
            <person name="Ezra D."/>
            <person name="Gonzalez J."/>
            <person name="Henrissat B."/>
            <person name="Kuo A."/>
            <person name="Liang C."/>
            <person name="Lipzen A."/>
            <person name="Lutzoni F."/>
            <person name="Magnuson J."/>
            <person name="Mondo S."/>
            <person name="Nolan M."/>
            <person name="Ohm R."/>
            <person name="Pangilinan J."/>
            <person name="Park H.-J."/>
            <person name="Ramirez L."/>
            <person name="Alfaro M."/>
            <person name="Sun H."/>
            <person name="Tritt A."/>
            <person name="Yoshinaga Y."/>
            <person name="Zwiers L.-H."/>
            <person name="Turgeon B."/>
            <person name="Goodwin S."/>
            <person name="Spatafora J."/>
            <person name="Crous P."/>
            <person name="Grigoriev I."/>
        </authorList>
    </citation>
    <scope>NUCLEOTIDE SEQUENCE</scope>
    <source>
        <strain evidence="1">ATCC 200398</strain>
    </source>
</reference>
<name>A0ACB6Q8A5_9PLEO</name>
<evidence type="ECO:0000313" key="1">
    <source>
        <dbReference type="EMBL" id="KAF2463097.1"/>
    </source>
</evidence>
<keyword evidence="2" id="KW-1185">Reference proteome</keyword>
<dbReference type="EMBL" id="MU003554">
    <property type="protein sequence ID" value="KAF2463097.1"/>
    <property type="molecule type" value="Genomic_DNA"/>
</dbReference>